<keyword evidence="1" id="KW-0812">Transmembrane</keyword>
<sequence>MSLVLAILLLMVVLGMPGATVGMSLTAVSLIWLAFWLVQFLDLMASPTHRFPGPYDKPIWAAVFIFLFPVAPVAFWIWKNTIERPAH</sequence>
<protein>
    <recommendedName>
        <fullName evidence="4">Phospholipase D-like protein</fullName>
    </recommendedName>
</protein>
<comment type="caution">
    <text evidence="2">The sequence shown here is derived from an EMBL/GenBank/DDBJ whole genome shotgun (WGS) entry which is preliminary data.</text>
</comment>
<evidence type="ECO:0008006" key="4">
    <source>
        <dbReference type="Google" id="ProtNLM"/>
    </source>
</evidence>
<evidence type="ECO:0000313" key="3">
    <source>
        <dbReference type="Proteomes" id="UP001575105"/>
    </source>
</evidence>
<dbReference type="Proteomes" id="UP001575105">
    <property type="component" value="Unassembled WGS sequence"/>
</dbReference>
<dbReference type="EMBL" id="JBGUBD010000003">
    <property type="protein sequence ID" value="MFA9477866.1"/>
    <property type="molecule type" value="Genomic_DNA"/>
</dbReference>
<name>A0ABV4U552_9BACT</name>
<feature type="transmembrane region" description="Helical" evidence="1">
    <location>
        <begin position="25"/>
        <end position="46"/>
    </location>
</feature>
<proteinExistence type="predicted"/>
<keyword evidence="3" id="KW-1185">Reference proteome</keyword>
<feature type="transmembrane region" description="Helical" evidence="1">
    <location>
        <begin position="58"/>
        <end position="78"/>
    </location>
</feature>
<reference evidence="2 3" key="1">
    <citation type="submission" date="2024-08" db="EMBL/GenBank/DDBJ databases">
        <title>Whole-genome sequencing of halo(alkali)philic microorganisms from hypersaline lakes.</title>
        <authorList>
            <person name="Sorokin D.Y."/>
            <person name="Merkel A.Y."/>
            <person name="Messina E."/>
            <person name="Yakimov M."/>
        </authorList>
    </citation>
    <scope>NUCLEOTIDE SEQUENCE [LARGE SCALE GENOMIC DNA]</scope>
    <source>
        <strain evidence="2 3">AB-hyl4</strain>
    </source>
</reference>
<keyword evidence="1" id="KW-1133">Transmembrane helix</keyword>
<keyword evidence="1" id="KW-0472">Membrane</keyword>
<dbReference type="RefSeq" id="WP_425344791.1">
    <property type="nucleotide sequence ID" value="NZ_JBGUBD010000003.1"/>
</dbReference>
<evidence type="ECO:0000256" key="1">
    <source>
        <dbReference type="SAM" id="Phobius"/>
    </source>
</evidence>
<accession>A0ABV4U552</accession>
<evidence type="ECO:0000313" key="2">
    <source>
        <dbReference type="EMBL" id="MFA9477866.1"/>
    </source>
</evidence>
<gene>
    <name evidence="2" type="ORF">ACERK3_06100</name>
</gene>
<organism evidence="2 3">
    <name type="scientific">Natronomicrosphaera hydrolytica</name>
    <dbReference type="NCBI Taxonomy" id="3242702"/>
    <lineage>
        <taxon>Bacteria</taxon>
        <taxon>Pseudomonadati</taxon>
        <taxon>Planctomycetota</taxon>
        <taxon>Phycisphaerae</taxon>
        <taxon>Phycisphaerales</taxon>
        <taxon>Phycisphaeraceae</taxon>
        <taxon>Natronomicrosphaera</taxon>
    </lineage>
</organism>